<dbReference type="GO" id="GO:0080025">
    <property type="term" value="F:phosphatidylinositol-3,5-bisphosphate binding"/>
    <property type="evidence" value="ECO:0007669"/>
    <property type="project" value="TreeGrafter"/>
</dbReference>
<dbReference type="InParanoid" id="A0A2R2MT62"/>
<dbReference type="GO" id="GO:0043325">
    <property type="term" value="F:phosphatidylinositol-3,4-bisphosphate binding"/>
    <property type="evidence" value="ECO:0007669"/>
    <property type="project" value="TreeGrafter"/>
</dbReference>
<dbReference type="KEGG" id="lak:106181372"/>
<reference evidence="5" key="1">
    <citation type="submission" date="2025-08" db="UniProtKB">
        <authorList>
            <consortium name="RefSeq"/>
        </authorList>
    </citation>
    <scope>IDENTIFICATION</scope>
    <source>
        <tissue evidence="5">Gonads</tissue>
    </source>
</reference>
<feature type="region of interest" description="Disordered" evidence="2">
    <location>
        <begin position="99"/>
        <end position="789"/>
    </location>
</feature>
<feature type="compositionally biased region" description="Polar residues" evidence="2">
    <location>
        <begin position="288"/>
        <end position="316"/>
    </location>
</feature>
<accession>A0A2R2MT62</accession>
<feature type="compositionally biased region" description="Basic and acidic residues" evidence="2">
    <location>
        <begin position="739"/>
        <end position="755"/>
    </location>
</feature>
<dbReference type="SMART" id="SM00150">
    <property type="entry name" value="SPEC"/>
    <property type="match status" value="3"/>
</dbReference>
<dbReference type="PANTHER" id="PTHR46607:SF1">
    <property type="entry name" value="SEC14 DOMAIN AND SPECTRIN REPEAT-CONTAINING PROTEIN 1"/>
    <property type="match status" value="1"/>
</dbReference>
<protein>
    <submittedName>
        <fullName evidence="5">Uncharacterized protein LOC106181372</fullName>
    </submittedName>
</protein>
<feature type="compositionally biased region" description="Polar residues" evidence="2">
    <location>
        <begin position="179"/>
        <end position="191"/>
    </location>
</feature>
<dbReference type="RefSeq" id="XP_023933441.1">
    <property type="nucleotide sequence ID" value="XM_024077673.1"/>
</dbReference>
<dbReference type="Gene3D" id="1.20.58.60">
    <property type="match status" value="3"/>
</dbReference>
<feature type="compositionally biased region" description="Basic and acidic residues" evidence="2">
    <location>
        <begin position="659"/>
        <end position="668"/>
    </location>
</feature>
<dbReference type="Proteomes" id="UP000085678">
    <property type="component" value="Unplaced"/>
</dbReference>
<sequence length="1580" mass="179307">MSQWQDPQRPSDHAYLQGYERDPQGYGRDPQGYEGYPQGQDIHRPGSYASYEGSGMNMPYQDQDSRYQGNYREDYGGSYDQQKAGSYVDYAGNYRMDNFKEQDTRSYQNTDMYRSQDPQRLSYASYQGSGMDDSRGQDPQRASYASYQGSGMGDSRAQDPQRLSYASYQGSGMGDFRSQDPQRLSYASYQGSGMGDSRAQDPQRLSYASYQGSGIGDSRAQAPQRLSYASYQGSGRGDSRAQDSQRLSYASYQGPAMDDSRARDPQRSSYASYQGPGMDDSRARDPQRSSYASYQGSNMGEPSAMQEPQRTSSNYYDPQRPGSYASYQGSDVDMPRYSGGPHEGTQVNLGYYQEREPATQYYGHGESGDPFPGYYEDSEGQPQYPDDQPSYLAESVPGSLARGDSMSHYTGYLNARDQESYQQQGHAPPEPQMHPDPRRVSGTYDPDIPSTDPQEPDYERGPDPYTTLPDPRRQQPDSNKWNTRMDLSVDSRQSPANVPQPLDAGQMNPPTQDAPRTAPDSRWSTRMDLSREAQGTKTPEPTDSRWRSSYTDSPKDWESRRGIPAEGHGPEPLTYPDPNRVPASQGTEPVSYQDPRRTSQSSRSVQLDDSRVTAPTDADSTTNIPRIEDPSDYYPQKKRIDTTTWESYHQDMPASPGDTKFRPHDLHRQQSTGSYPGDTKPPADDSFSSREGGSSGRSIPQEASPQPIPPKGFRNTLNDSQRSTGSLKPLQQPDARSSTLDDSRSRTPRKDELQRRSYALDTTPSKLQQSPASRRSTPQDRLKRSVSNGLENETRVMEAAQIVDILRKKIAILSGGRDKRGGPILTFLSHGPGISYSPQDIMACVGYLGRIPSEDCSRYGFTVIVDNREGTWTDVKQLIKLIQQSLPSHVHLVLVVKSEDKRQFNLSFRKDKSAKKVELLFVTPTKLLNFITRTQLTQDFGGDLQYDHNSWLETRLAVERFLREGRTVSKDLDVAESQIVVALQQQEEPSSPRDMLHQHRHLYDSVIKTPEKVIKQGHELLQKIAGDAESGFRGMDDITATPDMMTAQGQVRRMLVTLEDKVDRIQDYWESRERELSNNVQFAELEKGFKKVVDWVTGPAEKLLASKKDIGDSYKAADELRKEQENLELKCTDNYAEYAELRHDADTLIKDGHPAADDIRAQTEYMDSVCRSYASRLERRRNLVITSVRFHRLAEELSQKLDELLELLCTDIGAEDVESAEHELRTLQEKCDTINIIAQQTLNEGQNLLDQMAVPIKNAFGKDITPDFSKHIEHVEKVIGELQERKLRCDELSDVRRLKLQQILQLRTCERDADQAIAWILELCDVMVTTHTDMGKNPTESERLQDEHKKFETTAHGTYEYGKQLLQAGLVLRRSLRFDLVPNNERAQKLHEAWKKFSQGINERASRLSSAILFHKNADRVLGDLEDLLLAVSHAMNDEIPQDHILASYDATRDQIARDYDQAVDIGQSLLDQMTRPVIMQEDGEKRIEVDDQEASGVIRSKLSRLNTKMRQVNTYWGDHERSLPQSEEWEKIEEDLKESNEWLRVRVNQMEPDLMEVGATLEEAIKLRQEHEELLHKLH</sequence>
<dbReference type="GeneID" id="106181372"/>
<dbReference type="GO" id="GO:0010314">
    <property type="term" value="F:phosphatidylinositol-5-phosphate binding"/>
    <property type="evidence" value="ECO:0007669"/>
    <property type="project" value="TreeGrafter"/>
</dbReference>
<evidence type="ECO:0000256" key="2">
    <source>
        <dbReference type="SAM" id="MobiDB-lite"/>
    </source>
</evidence>
<feature type="compositionally biased region" description="Polar residues" evidence="2">
    <location>
        <begin position="715"/>
        <end position="726"/>
    </location>
</feature>
<organism evidence="4 5">
    <name type="scientific">Lingula anatina</name>
    <name type="common">Brachiopod</name>
    <name type="synonym">Lingula unguis</name>
    <dbReference type="NCBI Taxonomy" id="7574"/>
    <lineage>
        <taxon>Eukaryota</taxon>
        <taxon>Metazoa</taxon>
        <taxon>Spiralia</taxon>
        <taxon>Lophotrochozoa</taxon>
        <taxon>Brachiopoda</taxon>
        <taxon>Linguliformea</taxon>
        <taxon>Lingulata</taxon>
        <taxon>Lingulida</taxon>
        <taxon>Linguloidea</taxon>
        <taxon>Lingulidae</taxon>
        <taxon>Lingula</taxon>
    </lineage>
</organism>
<keyword evidence="4" id="KW-1185">Reference proteome</keyword>
<dbReference type="CDD" id="cd00176">
    <property type="entry name" value="SPEC"/>
    <property type="match status" value="2"/>
</dbReference>
<evidence type="ECO:0000259" key="3">
    <source>
        <dbReference type="Pfam" id="PF24915"/>
    </source>
</evidence>
<dbReference type="GO" id="GO:0005546">
    <property type="term" value="F:phosphatidylinositol-4,5-bisphosphate binding"/>
    <property type="evidence" value="ECO:0007669"/>
    <property type="project" value="TreeGrafter"/>
</dbReference>
<keyword evidence="1" id="KW-0677">Repeat</keyword>
<dbReference type="GO" id="GO:0070273">
    <property type="term" value="F:phosphatidylinositol-4-phosphate binding"/>
    <property type="evidence" value="ECO:0007669"/>
    <property type="project" value="TreeGrafter"/>
</dbReference>
<feature type="compositionally biased region" description="Low complexity" evidence="2">
    <location>
        <begin position="689"/>
        <end position="698"/>
    </location>
</feature>
<feature type="domain" description="SESTD1-like spectrin repeats region" evidence="3">
    <location>
        <begin position="1185"/>
        <end position="1294"/>
    </location>
</feature>
<name>A0A2R2MT62_LINAN</name>
<dbReference type="OrthoDB" id="5859883at2759"/>
<evidence type="ECO:0000256" key="1">
    <source>
        <dbReference type="ARBA" id="ARBA00022737"/>
    </source>
</evidence>
<feature type="non-terminal residue" evidence="5">
    <location>
        <position position="1580"/>
    </location>
</feature>
<proteinExistence type="predicted"/>
<dbReference type="GO" id="GO:0032266">
    <property type="term" value="F:phosphatidylinositol-3-phosphate binding"/>
    <property type="evidence" value="ECO:0007669"/>
    <property type="project" value="TreeGrafter"/>
</dbReference>
<evidence type="ECO:0000313" key="5">
    <source>
        <dbReference type="RefSeq" id="XP_023933441.1"/>
    </source>
</evidence>
<dbReference type="STRING" id="7574.A0A2R2MT62"/>
<dbReference type="PANTHER" id="PTHR46607">
    <property type="entry name" value="SEC14 DOMAIN AND SPECTRIN REPEAT-CONTAINING PROTEIN 1"/>
    <property type="match status" value="1"/>
</dbReference>
<evidence type="ECO:0000313" key="4">
    <source>
        <dbReference type="Proteomes" id="UP000085678"/>
    </source>
</evidence>
<feature type="compositionally biased region" description="Polar residues" evidence="2">
    <location>
        <begin position="760"/>
        <end position="776"/>
    </location>
</feature>
<dbReference type="SUPFAM" id="SSF46966">
    <property type="entry name" value="Spectrin repeat"/>
    <property type="match status" value="3"/>
</dbReference>
<dbReference type="Pfam" id="PF24915">
    <property type="entry name" value="Spectrin_SESTD1"/>
    <property type="match status" value="1"/>
</dbReference>
<gene>
    <name evidence="5" type="primary">LOC106181372</name>
</gene>
<feature type="compositionally biased region" description="Polar residues" evidence="2">
    <location>
        <begin position="105"/>
        <end position="128"/>
    </location>
</feature>
<dbReference type="InterPro" id="IPR056804">
    <property type="entry name" value="Spectrin_SESTD1"/>
</dbReference>
<dbReference type="InterPro" id="IPR018159">
    <property type="entry name" value="Spectrin/alpha-actinin"/>
</dbReference>
<feature type="region of interest" description="Disordered" evidence="2">
    <location>
        <begin position="1"/>
        <end position="83"/>
    </location>
</feature>
<feature type="compositionally biased region" description="Basic and acidic residues" evidence="2">
    <location>
        <begin position="553"/>
        <end position="563"/>
    </location>
</feature>